<keyword evidence="1" id="KW-0805">Transcription regulation</keyword>
<evidence type="ECO:0000313" key="7">
    <source>
        <dbReference type="Proteomes" id="UP000823674"/>
    </source>
</evidence>
<organism evidence="6 7">
    <name type="scientific">Brassica rapa subsp. trilocularis</name>
    <dbReference type="NCBI Taxonomy" id="1813537"/>
    <lineage>
        <taxon>Eukaryota</taxon>
        <taxon>Viridiplantae</taxon>
        <taxon>Streptophyta</taxon>
        <taxon>Embryophyta</taxon>
        <taxon>Tracheophyta</taxon>
        <taxon>Spermatophyta</taxon>
        <taxon>Magnoliopsida</taxon>
        <taxon>eudicotyledons</taxon>
        <taxon>Gunneridae</taxon>
        <taxon>Pentapetalae</taxon>
        <taxon>rosids</taxon>
        <taxon>malvids</taxon>
        <taxon>Brassicales</taxon>
        <taxon>Brassicaceae</taxon>
        <taxon>Brassiceae</taxon>
        <taxon>Brassica</taxon>
    </lineage>
</organism>
<protein>
    <recommendedName>
        <fullName evidence="5">NAC domain-containing protein</fullName>
    </recommendedName>
</protein>
<keyword evidence="3" id="KW-0804">Transcription</keyword>
<dbReference type="Gene3D" id="2.170.150.80">
    <property type="entry name" value="NAC domain"/>
    <property type="match status" value="2"/>
</dbReference>
<evidence type="ECO:0000256" key="3">
    <source>
        <dbReference type="ARBA" id="ARBA00023163"/>
    </source>
</evidence>
<name>A0ABQ7M093_BRACM</name>
<dbReference type="Pfam" id="PF02365">
    <property type="entry name" value="NAM"/>
    <property type="match status" value="2"/>
</dbReference>
<evidence type="ECO:0000259" key="5">
    <source>
        <dbReference type="PROSITE" id="PS51005"/>
    </source>
</evidence>
<proteinExistence type="predicted"/>
<dbReference type="PANTHER" id="PTHR31719">
    <property type="entry name" value="NAC TRANSCRIPTION FACTOR 56"/>
    <property type="match status" value="1"/>
</dbReference>
<gene>
    <name evidence="6" type="primary">A06p001980.1_BraROA</name>
    <name evidence="6" type="ORF">IGI04_022183</name>
</gene>
<dbReference type="InterPro" id="IPR036093">
    <property type="entry name" value="NAC_dom_sf"/>
</dbReference>
<dbReference type="InterPro" id="IPR003441">
    <property type="entry name" value="NAC-dom"/>
</dbReference>
<feature type="domain" description="NAC" evidence="5">
    <location>
        <begin position="14"/>
        <end position="162"/>
    </location>
</feature>
<dbReference type="PROSITE" id="PS51005">
    <property type="entry name" value="NAC"/>
    <property type="match status" value="2"/>
</dbReference>
<evidence type="ECO:0000256" key="4">
    <source>
        <dbReference type="ARBA" id="ARBA00023242"/>
    </source>
</evidence>
<keyword evidence="2" id="KW-0238">DNA-binding</keyword>
<keyword evidence="4" id="KW-0539">Nucleus</keyword>
<dbReference type="SUPFAM" id="SSF101941">
    <property type="entry name" value="NAC domain"/>
    <property type="match status" value="2"/>
</dbReference>
<keyword evidence="7" id="KW-1185">Reference proteome</keyword>
<evidence type="ECO:0000256" key="1">
    <source>
        <dbReference type="ARBA" id="ARBA00023015"/>
    </source>
</evidence>
<feature type="domain" description="NAC" evidence="5">
    <location>
        <begin position="408"/>
        <end position="567"/>
    </location>
</feature>
<dbReference type="Proteomes" id="UP000823674">
    <property type="component" value="Chromosome A06"/>
</dbReference>
<evidence type="ECO:0000256" key="2">
    <source>
        <dbReference type="ARBA" id="ARBA00023125"/>
    </source>
</evidence>
<sequence>MGIQETDPLAQLSLPPGFRFYPTDEELMVQYLCRKAAGYDFSLQLIAEIDLYKFDPWVLPNKALFGEKEWYFFSPRDRKYPNGSRPNRVAGSGYWKATGTDKIISTEGKRVGIKKALVFYIGKAPKGTKTNWIMHEYRLLEPSRANGSSKLDDWVLCRIYKKQSSAQKQAYEHVVTSTRELSNNGTSSTTSSSSHFEDVLDSLHHETDNKNFQYVNSNRFSSLRPDLTVGEKTGFNGFADTNSFDWGSFVGNVEHNSGPELGLSHVVPSLEFNSGYLKMEEEFNNPDDFGFAQNGYGIDSVGFGYSGQVGLTNLKEAKNTLFPPPLDSINEKNNAETKNFSAHRRDRQHITVKKTESETRLRRIKKRMKKEGEERRLWCRHAPKLRSEYMQVMETTDSSGGPPPQPNLPPGFRFHPTDEELVIHYLKRKADSSPLPVAIIADVDLYKHDPWELPEKALFGEQEWYFFSPRDRKYPNGARPNRAATSGYWKATGTDKPVISTGDGNKKVGVKKALVFYTGKPPKGIKSDWIMHEYRLADNKPSLRCDFGHKKNSLRLDDWVLCRIYKKNNSTSSRHHHHHHLDNDKDHHHHFHHDMMRDDDLYRLPLSVPGQNVSRMNIFPAVFSDNNDPAAIYDGGGGGAGYSMNHDFASSSGLNQKPNIPMPFWDQDPAKRFNGGVGDCSDMVSSVAAPSSMQQQGGVLGDGLDRTSYHLTGLNW</sequence>
<reference evidence="6 7" key="1">
    <citation type="submission" date="2021-03" db="EMBL/GenBank/DDBJ databases">
        <authorList>
            <person name="King G.J."/>
            <person name="Bancroft I."/>
            <person name="Baten A."/>
            <person name="Bloomfield J."/>
            <person name="Borpatragohain P."/>
            <person name="He Z."/>
            <person name="Irish N."/>
            <person name="Irwin J."/>
            <person name="Liu K."/>
            <person name="Mauleon R.P."/>
            <person name="Moore J."/>
            <person name="Morris R."/>
            <person name="Ostergaard L."/>
            <person name="Wang B."/>
            <person name="Wells R."/>
        </authorList>
    </citation>
    <scope>NUCLEOTIDE SEQUENCE [LARGE SCALE GENOMIC DNA]</scope>
    <source>
        <strain evidence="6">R-o-18</strain>
        <tissue evidence="6">Leaf</tissue>
    </source>
</reference>
<comment type="caution">
    <text evidence="6">The sequence shown here is derived from an EMBL/GenBank/DDBJ whole genome shotgun (WGS) entry which is preliminary data.</text>
</comment>
<dbReference type="EMBL" id="JADBGQ010000006">
    <property type="protein sequence ID" value="KAG5392220.1"/>
    <property type="molecule type" value="Genomic_DNA"/>
</dbReference>
<dbReference type="PANTHER" id="PTHR31719:SF130">
    <property type="entry name" value="NAC DOMAIN-CONTAINING PROTEIN 18"/>
    <property type="match status" value="1"/>
</dbReference>
<accession>A0ABQ7M093</accession>
<evidence type="ECO:0000313" key="6">
    <source>
        <dbReference type="EMBL" id="KAG5392220.1"/>
    </source>
</evidence>